<proteinExistence type="predicted"/>
<evidence type="ECO:0000313" key="8">
    <source>
        <dbReference type="Proteomes" id="UP001652625"/>
    </source>
</evidence>
<reference evidence="8" key="1">
    <citation type="submission" date="2025-05" db="UniProtKB">
        <authorList>
            <consortium name="RefSeq"/>
        </authorList>
    </citation>
    <scope>NUCLEOTIDE SEQUENCE [LARGE SCALE GENOMIC DNA]</scope>
</reference>
<gene>
    <name evidence="9" type="primary">LOC100197196</name>
</gene>
<dbReference type="GeneID" id="100197196"/>
<dbReference type="PANTHER" id="PTHR24339">
    <property type="entry name" value="HOMEOBOX PROTEIN EMX-RELATED"/>
    <property type="match status" value="1"/>
</dbReference>
<feature type="domain" description="Homeobox" evidence="7">
    <location>
        <begin position="125"/>
        <end position="185"/>
    </location>
</feature>
<dbReference type="InterPro" id="IPR017970">
    <property type="entry name" value="Homeobox_CS"/>
</dbReference>
<dbReference type="SMART" id="SM00389">
    <property type="entry name" value="HOX"/>
    <property type="match status" value="1"/>
</dbReference>
<name>A0ABM4BD60_HYDVU</name>
<dbReference type="InterPro" id="IPR050877">
    <property type="entry name" value="EMX-VAX-Noto_Homeobox_TFs"/>
</dbReference>
<dbReference type="PROSITE" id="PS50071">
    <property type="entry name" value="HOMEOBOX_2"/>
    <property type="match status" value="1"/>
</dbReference>
<dbReference type="InterPro" id="IPR009057">
    <property type="entry name" value="Homeodomain-like_sf"/>
</dbReference>
<keyword evidence="8" id="KW-1185">Reference proteome</keyword>
<comment type="subcellular location">
    <subcellularLocation>
        <location evidence="1 5 6">Nucleus</location>
    </subcellularLocation>
</comment>
<evidence type="ECO:0000256" key="4">
    <source>
        <dbReference type="ARBA" id="ARBA00023242"/>
    </source>
</evidence>
<dbReference type="InterPro" id="IPR000047">
    <property type="entry name" value="HTH_motif"/>
</dbReference>
<evidence type="ECO:0000256" key="1">
    <source>
        <dbReference type="ARBA" id="ARBA00004123"/>
    </source>
</evidence>
<dbReference type="Proteomes" id="UP001652625">
    <property type="component" value="Chromosome 02"/>
</dbReference>
<keyword evidence="3 5" id="KW-0371">Homeobox</keyword>
<dbReference type="SUPFAM" id="SSF46689">
    <property type="entry name" value="Homeodomain-like"/>
    <property type="match status" value="1"/>
</dbReference>
<evidence type="ECO:0000256" key="6">
    <source>
        <dbReference type="RuleBase" id="RU000682"/>
    </source>
</evidence>
<evidence type="ECO:0000256" key="3">
    <source>
        <dbReference type="ARBA" id="ARBA00023155"/>
    </source>
</evidence>
<dbReference type="RefSeq" id="XP_065646886.1">
    <property type="nucleotide sequence ID" value="XM_065790814.1"/>
</dbReference>
<dbReference type="PROSITE" id="PS00027">
    <property type="entry name" value="HOMEOBOX_1"/>
    <property type="match status" value="1"/>
</dbReference>
<evidence type="ECO:0000313" key="9">
    <source>
        <dbReference type="RefSeq" id="XP_065646886.1"/>
    </source>
</evidence>
<dbReference type="GO" id="GO:0003677">
    <property type="term" value="F:DNA binding"/>
    <property type="evidence" value="ECO:0007669"/>
    <property type="project" value="UniProtKB-KW"/>
</dbReference>
<reference evidence="9" key="2">
    <citation type="submission" date="2025-08" db="UniProtKB">
        <authorList>
            <consortium name="RefSeq"/>
        </authorList>
    </citation>
    <scope>IDENTIFICATION</scope>
</reference>
<dbReference type="Pfam" id="PF00046">
    <property type="entry name" value="Homeodomain"/>
    <property type="match status" value="1"/>
</dbReference>
<dbReference type="PANTHER" id="PTHR24339:SF67">
    <property type="entry name" value="GNOT1 HOMEODOMAIN PROTEIN-RELATED"/>
    <property type="match status" value="1"/>
</dbReference>
<keyword evidence="4 5" id="KW-0539">Nucleus</keyword>
<evidence type="ECO:0000256" key="2">
    <source>
        <dbReference type="ARBA" id="ARBA00023125"/>
    </source>
</evidence>
<dbReference type="InterPro" id="IPR001356">
    <property type="entry name" value="HD"/>
</dbReference>
<dbReference type="Gene3D" id="1.10.10.60">
    <property type="entry name" value="Homeodomain-like"/>
    <property type="match status" value="1"/>
</dbReference>
<organism evidence="8 9">
    <name type="scientific">Hydra vulgaris</name>
    <name type="common">Hydra</name>
    <name type="synonym">Hydra attenuata</name>
    <dbReference type="NCBI Taxonomy" id="6087"/>
    <lineage>
        <taxon>Eukaryota</taxon>
        <taxon>Metazoa</taxon>
        <taxon>Cnidaria</taxon>
        <taxon>Hydrozoa</taxon>
        <taxon>Hydroidolina</taxon>
        <taxon>Anthoathecata</taxon>
        <taxon>Aplanulata</taxon>
        <taxon>Hydridae</taxon>
        <taxon>Hydra</taxon>
    </lineage>
</organism>
<protein>
    <submittedName>
        <fullName evidence="9">Homeobox protein engrailed</fullName>
    </submittedName>
</protein>
<evidence type="ECO:0000256" key="5">
    <source>
        <dbReference type="PROSITE-ProRule" id="PRU00108"/>
    </source>
</evidence>
<dbReference type="PRINTS" id="PR00031">
    <property type="entry name" value="HTHREPRESSR"/>
</dbReference>
<feature type="DNA-binding region" description="Homeobox" evidence="5">
    <location>
        <begin position="127"/>
        <end position="186"/>
    </location>
</feature>
<evidence type="ECO:0000259" key="7">
    <source>
        <dbReference type="PROSITE" id="PS50071"/>
    </source>
</evidence>
<dbReference type="CDD" id="cd00086">
    <property type="entry name" value="homeodomain"/>
    <property type="match status" value="1"/>
</dbReference>
<sequence>MVELEELISTETSNRRLFSIDSILYRGIYQTKKSNLEKQIYIPKDEFNDRISDSKHFTTLHQTQEKPNGVCDDPTENNINCTCSVCNNSNVIEKKIFLNREKRFYYDYNPIKNDTNWYGCKRSAHCNKRRRTIFTIYQLERLECEFQQQQYLVGHERRYLAKDLGLNEVQVKVWFQNRRIKWRKSSLHHNIDMPILPMENSM</sequence>
<keyword evidence="2 5" id="KW-0238">DNA-binding</keyword>
<accession>A0ABM4BD60</accession>